<sequence>MSDLHTLVYVSTATRLMTEAELEVLLLGAVEQNNKNNVTGVLLYNNGDFMQCLEGPEPILRETFRRITDSRQHSGIICLFDEKISKRSFSDWHMGYAQPTKSQMLALSSALWEKTADIFTGKEKECEGLILLKDFWGRR</sequence>
<dbReference type="Gene3D" id="3.30.70.100">
    <property type="match status" value="1"/>
</dbReference>
<gene>
    <name evidence="2" type="ORF">EJO50_08005</name>
</gene>
<dbReference type="Pfam" id="PF04940">
    <property type="entry name" value="BLUF"/>
    <property type="match status" value="1"/>
</dbReference>
<dbReference type="SUPFAM" id="SSF54975">
    <property type="entry name" value="Acylphosphatase/BLUF domain-like"/>
    <property type="match status" value="1"/>
</dbReference>
<dbReference type="InterPro" id="IPR007024">
    <property type="entry name" value="BLUF_domain"/>
</dbReference>
<protein>
    <submittedName>
        <fullName evidence="2">BLUF domain-containing protein</fullName>
    </submittedName>
</protein>
<accession>A0A3S8ZSJ6</accession>
<evidence type="ECO:0000313" key="2">
    <source>
        <dbReference type="EMBL" id="AZN36438.1"/>
    </source>
</evidence>
<proteinExistence type="predicted"/>
<feature type="domain" description="BLUF" evidence="1">
    <location>
        <begin position="4"/>
        <end position="95"/>
    </location>
</feature>
<evidence type="ECO:0000313" key="3">
    <source>
        <dbReference type="Proteomes" id="UP000282438"/>
    </source>
</evidence>
<dbReference type="AlphaFoldDB" id="A0A3S8ZSJ6"/>
<dbReference type="GO" id="GO:0009882">
    <property type="term" value="F:blue light photoreceptor activity"/>
    <property type="evidence" value="ECO:0007669"/>
    <property type="project" value="InterPro"/>
</dbReference>
<dbReference type="InterPro" id="IPR036046">
    <property type="entry name" value="Acylphosphatase-like_dom_sf"/>
</dbReference>
<name>A0A3S8ZSJ6_9NEIS</name>
<dbReference type="EMBL" id="CP034433">
    <property type="protein sequence ID" value="AZN36438.1"/>
    <property type="molecule type" value="Genomic_DNA"/>
</dbReference>
<reference evidence="2 3" key="1">
    <citation type="submission" date="2018-12" db="EMBL/GenBank/DDBJ databases">
        <title>Complete genome sequence of Iodobacter sp. H11R3.</title>
        <authorList>
            <person name="Bae J.-W."/>
        </authorList>
    </citation>
    <scope>NUCLEOTIDE SEQUENCE [LARGE SCALE GENOMIC DNA]</scope>
    <source>
        <strain evidence="2 3">H11R3</strain>
    </source>
</reference>
<dbReference type="GO" id="GO:0071949">
    <property type="term" value="F:FAD binding"/>
    <property type="evidence" value="ECO:0007669"/>
    <property type="project" value="InterPro"/>
</dbReference>
<dbReference type="OrthoDB" id="557705at2"/>
<dbReference type="SMART" id="SM01034">
    <property type="entry name" value="BLUF"/>
    <property type="match status" value="1"/>
</dbReference>
<dbReference type="Proteomes" id="UP000282438">
    <property type="component" value="Chromosome"/>
</dbReference>
<dbReference type="KEGG" id="iod:EJO50_08005"/>
<dbReference type="RefSeq" id="WP_125973121.1">
    <property type="nucleotide sequence ID" value="NZ_CP034433.1"/>
</dbReference>
<keyword evidence="3" id="KW-1185">Reference proteome</keyword>
<organism evidence="2 3">
    <name type="scientific">Iodobacter ciconiae</name>
    <dbReference type="NCBI Taxonomy" id="2496266"/>
    <lineage>
        <taxon>Bacteria</taxon>
        <taxon>Pseudomonadati</taxon>
        <taxon>Pseudomonadota</taxon>
        <taxon>Betaproteobacteria</taxon>
        <taxon>Neisseriales</taxon>
        <taxon>Chitinibacteraceae</taxon>
        <taxon>Iodobacter</taxon>
    </lineage>
</organism>
<dbReference type="PROSITE" id="PS50925">
    <property type="entry name" value="BLUF"/>
    <property type="match status" value="1"/>
</dbReference>
<evidence type="ECO:0000259" key="1">
    <source>
        <dbReference type="PROSITE" id="PS50925"/>
    </source>
</evidence>